<proteinExistence type="predicted"/>
<keyword evidence="1" id="KW-0472">Membrane</keyword>
<dbReference type="RefSeq" id="WP_159764426.1">
    <property type="nucleotide sequence ID" value="NZ_WUUT01000004.1"/>
</dbReference>
<gene>
    <name evidence="3" type="ORF">GRX03_11915</name>
</gene>
<evidence type="ECO:0000313" key="3">
    <source>
        <dbReference type="EMBL" id="MXR52305.1"/>
    </source>
</evidence>
<protein>
    <recommendedName>
        <fullName evidence="2">DUF7978 domain-containing protein</fullName>
    </recommendedName>
</protein>
<evidence type="ECO:0000256" key="1">
    <source>
        <dbReference type="SAM" id="Phobius"/>
    </source>
</evidence>
<name>A0A6B0T2T7_9EURY</name>
<evidence type="ECO:0000313" key="4">
    <source>
        <dbReference type="Proteomes" id="UP000466535"/>
    </source>
</evidence>
<keyword evidence="1" id="KW-0812">Transmembrane</keyword>
<feature type="transmembrane region" description="Helical" evidence="1">
    <location>
        <begin position="12"/>
        <end position="39"/>
    </location>
</feature>
<feature type="transmembrane region" description="Helical" evidence="1">
    <location>
        <begin position="136"/>
        <end position="157"/>
    </location>
</feature>
<reference evidence="3 4" key="1">
    <citation type="submission" date="2019-12" db="EMBL/GenBank/DDBJ databases">
        <title>Isolation and characterization of three novel carbon monoxide-oxidizing members of Halobacteria from salione crusts and soils.</title>
        <authorList>
            <person name="Myers M.R."/>
            <person name="King G.M."/>
        </authorList>
    </citation>
    <scope>NUCLEOTIDE SEQUENCE [LARGE SCALE GENOMIC DNA]</scope>
    <source>
        <strain evidence="3 4">WSH3</strain>
    </source>
</reference>
<dbReference type="EMBL" id="WUUT01000004">
    <property type="protein sequence ID" value="MXR52305.1"/>
    <property type="molecule type" value="Genomic_DNA"/>
</dbReference>
<feature type="transmembrane region" description="Helical" evidence="1">
    <location>
        <begin position="106"/>
        <end position="124"/>
    </location>
</feature>
<dbReference type="Pfam" id="PF25933">
    <property type="entry name" value="DUF7978"/>
    <property type="match status" value="1"/>
</dbReference>
<keyword evidence="1" id="KW-1133">Transmembrane helix</keyword>
<evidence type="ECO:0000259" key="2">
    <source>
        <dbReference type="Pfam" id="PF25933"/>
    </source>
</evidence>
<dbReference type="InterPro" id="IPR058284">
    <property type="entry name" value="DUF7978"/>
</dbReference>
<organism evidence="3 4">
    <name type="scientific">Halovenus carboxidivorans</name>
    <dbReference type="NCBI Taxonomy" id="2692199"/>
    <lineage>
        <taxon>Archaea</taxon>
        <taxon>Methanobacteriati</taxon>
        <taxon>Methanobacteriota</taxon>
        <taxon>Stenosarchaea group</taxon>
        <taxon>Halobacteria</taxon>
        <taxon>Halobacteriales</taxon>
        <taxon>Haloarculaceae</taxon>
        <taxon>Halovenus</taxon>
    </lineage>
</organism>
<dbReference type="AlphaFoldDB" id="A0A6B0T2T7"/>
<feature type="transmembrane region" description="Helical" evidence="1">
    <location>
        <begin position="169"/>
        <end position="192"/>
    </location>
</feature>
<accession>A0A6B0T2T7</accession>
<keyword evidence="4" id="KW-1185">Reference proteome</keyword>
<feature type="domain" description="DUF7978" evidence="2">
    <location>
        <begin position="5"/>
        <end position="194"/>
    </location>
</feature>
<sequence>MASYEPKGNESTSIPVVGGLIYGVAAYIVGFIVTLVYLLTTQPETGNELQNIYQFEPGTGTNSELLINTIGWIYYNAQTVPIQITGRDGSQITVNALREIGAGNPLIYNAIPAVVLIIFGIILAQRASATSARSGLVAGTALVVGYGILAVGGALFFKISAQGLTYQLPLTNAVLIVGIAYPVIGGGVGGVIKGSL</sequence>
<dbReference type="Proteomes" id="UP000466535">
    <property type="component" value="Unassembled WGS sequence"/>
</dbReference>
<comment type="caution">
    <text evidence="3">The sequence shown here is derived from an EMBL/GenBank/DDBJ whole genome shotgun (WGS) entry which is preliminary data.</text>
</comment>